<gene>
    <name evidence="3" type="ORF">PCOR1329_LOCUS9775</name>
</gene>
<reference evidence="3" key="1">
    <citation type="submission" date="2023-10" db="EMBL/GenBank/DDBJ databases">
        <authorList>
            <person name="Chen Y."/>
            <person name="Shah S."/>
            <person name="Dougan E. K."/>
            <person name="Thang M."/>
            <person name="Chan C."/>
        </authorList>
    </citation>
    <scope>NUCLEOTIDE SEQUENCE [LARGE SCALE GENOMIC DNA]</scope>
</reference>
<feature type="compositionally biased region" description="Basic and acidic residues" evidence="2">
    <location>
        <begin position="92"/>
        <end position="105"/>
    </location>
</feature>
<dbReference type="EMBL" id="CAUYUJ010002744">
    <property type="protein sequence ID" value="CAK0802176.1"/>
    <property type="molecule type" value="Genomic_DNA"/>
</dbReference>
<proteinExistence type="inferred from homology"/>
<feature type="non-terminal residue" evidence="3">
    <location>
        <position position="1"/>
    </location>
</feature>
<dbReference type="InterPro" id="IPR038792">
    <property type="entry name" value="CFAP97D1/2"/>
</dbReference>
<dbReference type="PANTHER" id="PTHR33768">
    <property type="entry name" value="MIP11318P"/>
    <property type="match status" value="1"/>
</dbReference>
<dbReference type="Proteomes" id="UP001189429">
    <property type="component" value="Unassembled WGS sequence"/>
</dbReference>
<comment type="caution">
    <text evidence="3">The sequence shown here is derived from an EMBL/GenBank/DDBJ whole genome shotgun (WGS) entry which is preliminary data.</text>
</comment>
<feature type="compositionally biased region" description="Basic and acidic residues" evidence="2">
    <location>
        <begin position="225"/>
        <end position="243"/>
    </location>
</feature>
<dbReference type="InterPro" id="IPR029488">
    <property type="entry name" value="Hmw/CFAP97"/>
</dbReference>
<evidence type="ECO:0000256" key="2">
    <source>
        <dbReference type="SAM" id="MobiDB-lite"/>
    </source>
</evidence>
<name>A0ABN9QFR9_9DINO</name>
<evidence type="ECO:0000256" key="1">
    <source>
        <dbReference type="ARBA" id="ARBA00008315"/>
    </source>
</evidence>
<comment type="similarity">
    <text evidence="1">Belongs to the CFAP97 family.</text>
</comment>
<accession>A0ABN9QFR9</accession>
<keyword evidence="4" id="KW-1185">Reference proteome</keyword>
<sequence length="330" mass="35658">RARARAAHAPLRPARARAGGRPRVVPRALLLCGVRLRARPVPEGAGGRPSRMPKSNGNMWNMAGNACNRLVAERMEMRKHEAHLRALENTRGAVDSKKPRRGDHVHLRHKAKTKKLQEDRAADIQLENRILLQKMLSIDTKPSQAFKDLQAPPPARTLHGVAQRRELDRITDANQSLLQRLQNAKPTIDPIKWEDRRGGGPTGAEVPPLAELQPRANSEAAVAHDAAEDPRGRVEHVGPEARGRGVGRAHCRRARPEGARDGGAGAAQGGPRPRRLSRPPGFTGGGGGGGKDSRARARKLCAVGAARALRCAVSGSPEPGREALYLEDES</sequence>
<feature type="region of interest" description="Disordered" evidence="2">
    <location>
        <begin position="40"/>
        <end position="60"/>
    </location>
</feature>
<organism evidence="3 4">
    <name type="scientific">Prorocentrum cordatum</name>
    <dbReference type="NCBI Taxonomy" id="2364126"/>
    <lineage>
        <taxon>Eukaryota</taxon>
        <taxon>Sar</taxon>
        <taxon>Alveolata</taxon>
        <taxon>Dinophyceae</taxon>
        <taxon>Prorocentrales</taxon>
        <taxon>Prorocentraceae</taxon>
        <taxon>Prorocentrum</taxon>
    </lineage>
</organism>
<feature type="region of interest" description="Disordered" evidence="2">
    <location>
        <begin position="1"/>
        <end position="20"/>
    </location>
</feature>
<protein>
    <submittedName>
        <fullName evidence="3">Uncharacterized protein</fullName>
    </submittedName>
</protein>
<feature type="region of interest" description="Disordered" evidence="2">
    <location>
        <begin position="190"/>
        <end position="295"/>
    </location>
</feature>
<evidence type="ECO:0000313" key="4">
    <source>
        <dbReference type="Proteomes" id="UP001189429"/>
    </source>
</evidence>
<evidence type="ECO:0000313" key="3">
    <source>
        <dbReference type="EMBL" id="CAK0802176.1"/>
    </source>
</evidence>
<dbReference type="Pfam" id="PF13879">
    <property type="entry name" value="Hmw_CFAP97"/>
    <property type="match status" value="1"/>
</dbReference>
<feature type="region of interest" description="Disordered" evidence="2">
    <location>
        <begin position="92"/>
        <end position="116"/>
    </location>
</feature>
<dbReference type="PANTHER" id="PTHR33768:SF3">
    <property type="entry name" value="MIP11318P"/>
    <property type="match status" value="1"/>
</dbReference>